<organism evidence="1 2">
    <name type="scientific">Hymenobacter negativus</name>
    <dbReference type="NCBI Taxonomy" id="2795026"/>
    <lineage>
        <taxon>Bacteria</taxon>
        <taxon>Pseudomonadati</taxon>
        <taxon>Bacteroidota</taxon>
        <taxon>Cytophagia</taxon>
        <taxon>Cytophagales</taxon>
        <taxon>Hymenobacteraceae</taxon>
        <taxon>Hymenobacter</taxon>
    </lineage>
</organism>
<comment type="caution">
    <text evidence="1">The sequence shown here is derived from an EMBL/GenBank/DDBJ whole genome shotgun (WGS) entry which is preliminary data.</text>
</comment>
<name>A0ABS3QLL8_9BACT</name>
<reference evidence="1 2" key="1">
    <citation type="submission" date="2021-03" db="EMBL/GenBank/DDBJ databases">
        <authorList>
            <person name="Kim M.K."/>
        </authorList>
    </citation>
    <scope>NUCLEOTIDE SEQUENCE [LARGE SCALE GENOMIC DNA]</scope>
    <source>
        <strain evidence="1 2">BT442</strain>
    </source>
</reference>
<proteinExistence type="predicted"/>
<accession>A0ABS3QLL8</accession>
<keyword evidence="2" id="KW-1185">Reference proteome</keyword>
<dbReference type="Proteomes" id="UP000664369">
    <property type="component" value="Unassembled WGS sequence"/>
</dbReference>
<dbReference type="RefSeq" id="WP_208177878.1">
    <property type="nucleotide sequence ID" value="NZ_JAGETZ010000015.1"/>
</dbReference>
<gene>
    <name evidence="1" type="ORF">J4E00_23785</name>
</gene>
<dbReference type="EMBL" id="JAGETZ010000015">
    <property type="protein sequence ID" value="MBO2012107.1"/>
    <property type="molecule type" value="Genomic_DNA"/>
</dbReference>
<evidence type="ECO:0000313" key="1">
    <source>
        <dbReference type="EMBL" id="MBO2012107.1"/>
    </source>
</evidence>
<evidence type="ECO:0000313" key="2">
    <source>
        <dbReference type="Proteomes" id="UP000664369"/>
    </source>
</evidence>
<protein>
    <submittedName>
        <fullName evidence="1">HlyD family secretion protein</fullName>
    </submittedName>
</protein>
<sequence>MKNLFFSQGDYARQGQLLVTLSNHTFVTAPRAGFLGPNLLSIGQYISPLTPVTTISRHSYLVVLLLLPADWYTSIHTGDSVRVWATAPPARMANGTVGYIEKSDSTNVTVEIVLTSRAPFCIGELTWVRLQDKCTQVAVR</sequence>